<keyword evidence="2" id="KW-1185">Reference proteome</keyword>
<accession>A0A838L4S4</accession>
<gene>
    <name evidence="1" type="ORF">HZF05_05675</name>
</gene>
<dbReference type="RefSeq" id="WP_160363401.1">
    <property type="nucleotide sequence ID" value="NZ_JACEIB010000003.1"/>
</dbReference>
<dbReference type="Proteomes" id="UP000570166">
    <property type="component" value="Unassembled WGS sequence"/>
</dbReference>
<protein>
    <submittedName>
        <fullName evidence="1">Uncharacterized protein</fullName>
    </submittedName>
</protein>
<proteinExistence type="predicted"/>
<dbReference type="EMBL" id="JACEIB010000003">
    <property type="protein sequence ID" value="MBA2933582.1"/>
    <property type="molecule type" value="Genomic_DNA"/>
</dbReference>
<organism evidence="1 2">
    <name type="scientific">Sphingomonas chungangi</name>
    <dbReference type="NCBI Taxonomy" id="2683589"/>
    <lineage>
        <taxon>Bacteria</taxon>
        <taxon>Pseudomonadati</taxon>
        <taxon>Pseudomonadota</taxon>
        <taxon>Alphaproteobacteria</taxon>
        <taxon>Sphingomonadales</taxon>
        <taxon>Sphingomonadaceae</taxon>
        <taxon>Sphingomonas</taxon>
    </lineage>
</organism>
<reference evidence="1 2" key="1">
    <citation type="submission" date="2020-07" db="EMBL/GenBank/DDBJ databases">
        <authorList>
            <person name="Sun Q."/>
        </authorList>
    </citation>
    <scope>NUCLEOTIDE SEQUENCE [LARGE SCALE GENOMIC DNA]</scope>
    <source>
        <strain evidence="1 2">CGMCC 1.13654</strain>
    </source>
</reference>
<evidence type="ECO:0000313" key="2">
    <source>
        <dbReference type="Proteomes" id="UP000570166"/>
    </source>
</evidence>
<sequence>MNFDLHDIHGDFRATIEHVSAFPNALRNILGQPGVQNPAYGFTDTYNNVNLAVELKKGLYSATRSSICTL</sequence>
<comment type="caution">
    <text evidence="1">The sequence shown here is derived from an EMBL/GenBank/DDBJ whole genome shotgun (WGS) entry which is preliminary data.</text>
</comment>
<evidence type="ECO:0000313" key="1">
    <source>
        <dbReference type="EMBL" id="MBA2933582.1"/>
    </source>
</evidence>
<dbReference type="AlphaFoldDB" id="A0A838L4S4"/>
<name>A0A838L4S4_9SPHN</name>